<name>A0ACC2QPM1_9NEOP</name>
<evidence type="ECO:0000313" key="2">
    <source>
        <dbReference type="Proteomes" id="UP001231649"/>
    </source>
</evidence>
<proteinExistence type="predicted"/>
<dbReference type="Proteomes" id="UP001231649">
    <property type="component" value="Chromosome 3"/>
</dbReference>
<keyword evidence="2" id="KW-1185">Reference proteome</keyword>
<reference evidence="1" key="1">
    <citation type="submission" date="2023-03" db="EMBL/GenBank/DDBJ databases">
        <title>Chromosome-level genomes of two armyworms, Mythimna separata and Mythimna loreyi, provide insights into the biosynthesis and reception of sex pheromones.</title>
        <authorList>
            <person name="Zhao H."/>
        </authorList>
    </citation>
    <scope>NUCLEOTIDE SEQUENCE</scope>
    <source>
        <strain evidence="1">BeijingLab</strain>
    </source>
</reference>
<organism evidence="1 2">
    <name type="scientific">Mythimna loreyi</name>
    <dbReference type="NCBI Taxonomy" id="667449"/>
    <lineage>
        <taxon>Eukaryota</taxon>
        <taxon>Metazoa</taxon>
        <taxon>Ecdysozoa</taxon>
        <taxon>Arthropoda</taxon>
        <taxon>Hexapoda</taxon>
        <taxon>Insecta</taxon>
        <taxon>Pterygota</taxon>
        <taxon>Neoptera</taxon>
        <taxon>Endopterygota</taxon>
        <taxon>Lepidoptera</taxon>
        <taxon>Glossata</taxon>
        <taxon>Ditrysia</taxon>
        <taxon>Noctuoidea</taxon>
        <taxon>Noctuidae</taxon>
        <taxon>Noctuinae</taxon>
        <taxon>Hadenini</taxon>
        <taxon>Mythimna</taxon>
    </lineage>
</organism>
<comment type="caution">
    <text evidence="1">The sequence shown here is derived from an EMBL/GenBank/DDBJ whole genome shotgun (WGS) entry which is preliminary data.</text>
</comment>
<accession>A0ACC2QPM1</accession>
<sequence>MRCLIPGPTDPEAPNTRVFGREAENLNFKEFKESALRVMAAKNGSALTGNNPRMRRCVRASSTGAAAYDAYLRQRVLNNLAAMN</sequence>
<evidence type="ECO:0000313" key="1">
    <source>
        <dbReference type="EMBL" id="KAJ8719304.1"/>
    </source>
</evidence>
<dbReference type="EMBL" id="CM056779">
    <property type="protein sequence ID" value="KAJ8719304.1"/>
    <property type="molecule type" value="Genomic_DNA"/>
</dbReference>
<gene>
    <name evidence="1" type="ORF">PYW08_011479</name>
</gene>
<protein>
    <submittedName>
        <fullName evidence="1">Uncharacterized protein</fullName>
    </submittedName>
</protein>